<feature type="transmembrane region" description="Helical" evidence="4">
    <location>
        <begin position="52"/>
        <end position="72"/>
    </location>
</feature>
<feature type="transmembrane region" description="Helical" evidence="4">
    <location>
        <begin position="79"/>
        <end position="98"/>
    </location>
</feature>
<dbReference type="InterPro" id="IPR020846">
    <property type="entry name" value="MFS_dom"/>
</dbReference>
<dbReference type="RefSeq" id="WP_253966130.1">
    <property type="nucleotide sequence ID" value="NZ_JAMFTH010000001.1"/>
</dbReference>
<evidence type="ECO:0000259" key="5">
    <source>
        <dbReference type="PROSITE" id="PS50850"/>
    </source>
</evidence>
<feature type="transmembrane region" description="Helical" evidence="4">
    <location>
        <begin position="133"/>
        <end position="154"/>
    </location>
</feature>
<dbReference type="GO" id="GO:0022857">
    <property type="term" value="F:transmembrane transporter activity"/>
    <property type="evidence" value="ECO:0007669"/>
    <property type="project" value="InterPro"/>
</dbReference>
<evidence type="ECO:0000256" key="1">
    <source>
        <dbReference type="ARBA" id="ARBA00022692"/>
    </source>
</evidence>
<keyword evidence="1 4" id="KW-0812">Transmembrane</keyword>
<keyword evidence="3 4" id="KW-0472">Membrane</keyword>
<evidence type="ECO:0000313" key="6">
    <source>
        <dbReference type="EMBL" id="MCP8897831.1"/>
    </source>
</evidence>
<reference evidence="6" key="1">
    <citation type="submission" date="2022-05" db="EMBL/GenBank/DDBJ databases">
        <authorList>
            <person name="Sun H.-N."/>
        </authorList>
    </citation>
    <scope>NUCLEOTIDE SEQUENCE</scope>
    <source>
        <strain evidence="6">HB14</strain>
    </source>
</reference>
<dbReference type="Proteomes" id="UP001139319">
    <property type="component" value="Unassembled WGS sequence"/>
</dbReference>
<dbReference type="Pfam" id="PF07690">
    <property type="entry name" value="MFS_1"/>
    <property type="match status" value="1"/>
</dbReference>
<keyword evidence="2 4" id="KW-1133">Transmembrane helix</keyword>
<dbReference type="PANTHER" id="PTHR23534">
    <property type="entry name" value="MFS PERMEASE"/>
    <property type="match status" value="1"/>
</dbReference>
<dbReference type="PROSITE" id="PS50850">
    <property type="entry name" value="MFS"/>
    <property type="match status" value="1"/>
</dbReference>
<dbReference type="InterPro" id="IPR011701">
    <property type="entry name" value="MFS"/>
</dbReference>
<name>A0A9X2I090_9GAMM</name>
<dbReference type="InterPro" id="IPR036259">
    <property type="entry name" value="MFS_trans_sf"/>
</dbReference>
<dbReference type="AlphaFoldDB" id="A0A9X2I090"/>
<dbReference type="SUPFAM" id="SSF103473">
    <property type="entry name" value="MFS general substrate transporter"/>
    <property type="match status" value="1"/>
</dbReference>
<keyword evidence="7" id="KW-1185">Reference proteome</keyword>
<proteinExistence type="predicted"/>
<dbReference type="Gene3D" id="1.20.1250.20">
    <property type="entry name" value="MFS general substrate transporter like domains"/>
    <property type="match status" value="1"/>
</dbReference>
<evidence type="ECO:0000256" key="3">
    <source>
        <dbReference type="ARBA" id="ARBA00023136"/>
    </source>
</evidence>
<feature type="transmembrane region" description="Helical" evidence="4">
    <location>
        <begin position="256"/>
        <end position="276"/>
    </location>
</feature>
<protein>
    <submittedName>
        <fullName evidence="6">MFS transporter</fullName>
    </submittedName>
</protein>
<feature type="transmembrane region" description="Helical" evidence="4">
    <location>
        <begin position="7"/>
        <end position="40"/>
    </location>
</feature>
<feature type="transmembrane region" description="Helical" evidence="4">
    <location>
        <begin position="344"/>
        <end position="366"/>
    </location>
</feature>
<feature type="transmembrane region" description="Helical" evidence="4">
    <location>
        <begin position="174"/>
        <end position="192"/>
    </location>
</feature>
<sequence>MRQWWSVYCALPANVWVLFTTLALVMTSIPLMVLISGLIGLQLAPEPELATLPLALAVTGTAFSTLPAAWLMQNLGRRGGGFVGLLLSFLGAIAGAFACQFSSFTLLLVAAVLLGAAMAFYQQFRFAALEAVSAAQAGPAVSVIMFSGVIAAFLGPELAVWGRSWPGSAEYTGAFVLLAVVMALAALVFSRFRAVATAQESIDEPARPLRTLIVQPVFLQALAAAAIGYGVMSFLMTSTPISMHEMHGHSVADAKWVIQSHLLAMFVPSLFAGALLKSLGVQRLMLLGSVLYALVLALGLLGVSLMHYWGALVLLGIGWNFLFLSGTSLLPGAYRPAEKFKVQAANDFVIFAVQAVASLSAGWVLYQFGWRWQVLSCLVPVVLLLVTSWVVLKRRA</sequence>
<comment type="caution">
    <text evidence="6">The sequence shown here is derived from an EMBL/GenBank/DDBJ whole genome shotgun (WGS) entry which is preliminary data.</text>
</comment>
<dbReference type="PANTHER" id="PTHR23534:SF1">
    <property type="entry name" value="MAJOR FACILITATOR SUPERFAMILY PROTEIN"/>
    <property type="match status" value="1"/>
</dbReference>
<evidence type="ECO:0000256" key="2">
    <source>
        <dbReference type="ARBA" id="ARBA00022989"/>
    </source>
</evidence>
<feature type="transmembrane region" description="Helical" evidence="4">
    <location>
        <begin position="372"/>
        <end position="392"/>
    </location>
</feature>
<reference evidence="6" key="2">
    <citation type="submission" date="2023-01" db="EMBL/GenBank/DDBJ databases">
        <title>Gilvimarinus xylanilyticus HB14 isolated from Caulerpa lentillifera aquaculture base in Hainan, China.</title>
        <authorList>
            <person name="Zhang Y.-J."/>
        </authorList>
    </citation>
    <scope>NUCLEOTIDE SEQUENCE</scope>
    <source>
        <strain evidence="6">HB14</strain>
    </source>
</reference>
<evidence type="ECO:0000313" key="7">
    <source>
        <dbReference type="Proteomes" id="UP001139319"/>
    </source>
</evidence>
<organism evidence="6 7">
    <name type="scientific">Gilvimarinus xylanilyticus</name>
    <dbReference type="NCBI Taxonomy" id="2944139"/>
    <lineage>
        <taxon>Bacteria</taxon>
        <taxon>Pseudomonadati</taxon>
        <taxon>Pseudomonadota</taxon>
        <taxon>Gammaproteobacteria</taxon>
        <taxon>Cellvibrionales</taxon>
        <taxon>Cellvibrionaceae</taxon>
        <taxon>Gilvimarinus</taxon>
    </lineage>
</organism>
<accession>A0A9X2I090</accession>
<feature type="transmembrane region" description="Helical" evidence="4">
    <location>
        <begin position="283"/>
        <end position="303"/>
    </location>
</feature>
<feature type="transmembrane region" description="Helical" evidence="4">
    <location>
        <begin position="212"/>
        <end position="236"/>
    </location>
</feature>
<dbReference type="EMBL" id="JAMFTH010000001">
    <property type="protein sequence ID" value="MCP8897831.1"/>
    <property type="molecule type" value="Genomic_DNA"/>
</dbReference>
<feature type="domain" description="Major facilitator superfamily (MFS) profile" evidence="5">
    <location>
        <begin position="216"/>
        <end position="396"/>
    </location>
</feature>
<feature type="transmembrane region" description="Helical" evidence="4">
    <location>
        <begin position="309"/>
        <end position="332"/>
    </location>
</feature>
<gene>
    <name evidence="6" type="ORF">M6D89_00810</name>
</gene>
<feature type="transmembrane region" description="Helical" evidence="4">
    <location>
        <begin position="104"/>
        <end position="121"/>
    </location>
</feature>
<evidence type="ECO:0000256" key="4">
    <source>
        <dbReference type="SAM" id="Phobius"/>
    </source>
</evidence>